<keyword evidence="1 3" id="KW-0145">Chemotaxis</keyword>
<dbReference type="Pfam" id="PF03975">
    <property type="entry name" value="CheD"/>
    <property type="match status" value="1"/>
</dbReference>
<name>A0ABU9CIT1_9BURK</name>
<dbReference type="RefSeq" id="WP_341410298.1">
    <property type="nucleotide sequence ID" value="NZ_JBBUTH010000004.1"/>
</dbReference>
<dbReference type="PANTHER" id="PTHR35147">
    <property type="entry name" value="CHEMORECEPTOR GLUTAMINE DEAMIDASE CHED-RELATED"/>
    <property type="match status" value="1"/>
</dbReference>
<sequence length="176" mass="19694">MKHHRDHQETGTMVPGRPGEHLMLLPGQWHVGRHVALMRTLLGSCVAVILWHPQRKLGAMCHYLLPSRRRTPGMALEGRFGEEAMELMAHALQRHHIPPHEFEAHLYGGADTMPDSAGAKLNVGERNIEAGWALIEKYGYTLQAVDVGDSIPRTVQLCLRTGEVNVRRGGQRPSHE</sequence>
<dbReference type="EC" id="3.5.1.44" evidence="3"/>
<gene>
    <name evidence="3" type="primary">cheD</name>
    <name evidence="4" type="ORF">AACH10_10295</name>
</gene>
<dbReference type="HAMAP" id="MF_01440">
    <property type="entry name" value="CheD"/>
    <property type="match status" value="1"/>
</dbReference>
<dbReference type="CDD" id="cd16352">
    <property type="entry name" value="CheD"/>
    <property type="match status" value="1"/>
</dbReference>
<evidence type="ECO:0000313" key="5">
    <source>
        <dbReference type="Proteomes" id="UP001365405"/>
    </source>
</evidence>
<dbReference type="InterPro" id="IPR005659">
    <property type="entry name" value="Chemorcpt_Glu_NH3ase_CheD"/>
</dbReference>
<dbReference type="Gene3D" id="3.30.1330.200">
    <property type="match status" value="1"/>
</dbReference>
<comment type="function">
    <text evidence="3">Probably deamidates glutamine residues to glutamate on methyl-accepting chemotaxis receptors (MCPs), playing an important role in chemotaxis.</text>
</comment>
<keyword evidence="2 3" id="KW-0378">Hydrolase</keyword>
<organism evidence="4 5">
    <name type="scientific">Pseudaquabacterium inlustre</name>
    <dbReference type="NCBI Taxonomy" id="2984192"/>
    <lineage>
        <taxon>Bacteria</taxon>
        <taxon>Pseudomonadati</taxon>
        <taxon>Pseudomonadota</taxon>
        <taxon>Betaproteobacteria</taxon>
        <taxon>Burkholderiales</taxon>
        <taxon>Sphaerotilaceae</taxon>
        <taxon>Pseudaquabacterium</taxon>
    </lineage>
</organism>
<dbReference type="InterPro" id="IPR011324">
    <property type="entry name" value="Cytotoxic_necrot_fac-like_cat"/>
</dbReference>
<evidence type="ECO:0000256" key="1">
    <source>
        <dbReference type="ARBA" id="ARBA00022500"/>
    </source>
</evidence>
<dbReference type="EMBL" id="JBBUTH010000004">
    <property type="protein sequence ID" value="MEK8050629.1"/>
    <property type="molecule type" value="Genomic_DNA"/>
</dbReference>
<dbReference type="PANTHER" id="PTHR35147:SF3">
    <property type="entry name" value="CHEMORECEPTOR GLUTAMINE DEAMIDASE CHED 1-RELATED"/>
    <property type="match status" value="1"/>
</dbReference>
<dbReference type="SUPFAM" id="SSF64438">
    <property type="entry name" value="CNF1/YfiH-like putative cysteine hydrolases"/>
    <property type="match status" value="1"/>
</dbReference>
<accession>A0ABU9CIT1</accession>
<reference evidence="4 5" key="1">
    <citation type="submission" date="2024-04" db="EMBL/GenBank/DDBJ databases">
        <title>Novel species of the genus Ideonella isolated from streams.</title>
        <authorList>
            <person name="Lu H."/>
        </authorList>
    </citation>
    <scope>NUCLEOTIDE SEQUENCE [LARGE SCALE GENOMIC DNA]</scope>
    <source>
        <strain evidence="4 5">DXS22W</strain>
    </source>
</reference>
<proteinExistence type="inferred from homology"/>
<protein>
    <recommendedName>
        <fullName evidence="3">Probable chemoreceptor glutamine deamidase CheD</fullName>
        <ecNumber evidence="3">3.5.1.44</ecNumber>
    </recommendedName>
</protein>
<evidence type="ECO:0000256" key="2">
    <source>
        <dbReference type="ARBA" id="ARBA00022801"/>
    </source>
</evidence>
<comment type="caution">
    <text evidence="4">The sequence shown here is derived from an EMBL/GenBank/DDBJ whole genome shotgun (WGS) entry which is preliminary data.</text>
</comment>
<evidence type="ECO:0000313" key="4">
    <source>
        <dbReference type="EMBL" id="MEK8050629.1"/>
    </source>
</evidence>
<keyword evidence="5" id="KW-1185">Reference proteome</keyword>
<dbReference type="Proteomes" id="UP001365405">
    <property type="component" value="Unassembled WGS sequence"/>
</dbReference>
<comment type="similarity">
    <text evidence="3">Belongs to the CheD family.</text>
</comment>
<comment type="catalytic activity">
    <reaction evidence="3">
        <text>L-glutaminyl-[protein] + H2O = L-glutamyl-[protein] + NH4(+)</text>
        <dbReference type="Rhea" id="RHEA:16441"/>
        <dbReference type="Rhea" id="RHEA-COMP:10207"/>
        <dbReference type="Rhea" id="RHEA-COMP:10208"/>
        <dbReference type="ChEBI" id="CHEBI:15377"/>
        <dbReference type="ChEBI" id="CHEBI:28938"/>
        <dbReference type="ChEBI" id="CHEBI:29973"/>
        <dbReference type="ChEBI" id="CHEBI:30011"/>
        <dbReference type="EC" id="3.5.1.44"/>
    </reaction>
</comment>
<evidence type="ECO:0000256" key="3">
    <source>
        <dbReference type="HAMAP-Rule" id="MF_01440"/>
    </source>
</evidence>
<dbReference type="InterPro" id="IPR038592">
    <property type="entry name" value="CheD-like_sf"/>
</dbReference>